<dbReference type="GO" id="GO:0010181">
    <property type="term" value="F:FMN binding"/>
    <property type="evidence" value="ECO:0007669"/>
    <property type="project" value="UniProtKB-UniRule"/>
</dbReference>
<dbReference type="GO" id="GO:0009055">
    <property type="term" value="F:electron transfer activity"/>
    <property type="evidence" value="ECO:0007669"/>
    <property type="project" value="UniProtKB-UniRule"/>
</dbReference>
<name>A0A449A5F7_9BACT</name>
<accession>A0A449A5F7</accession>
<keyword evidence="1 6" id="KW-0285">Flavoprotein</keyword>
<comment type="similarity">
    <text evidence="6">Belongs to the azoreductase type 1 family.</text>
</comment>
<dbReference type="SUPFAM" id="SSF52218">
    <property type="entry name" value="Flavoproteins"/>
    <property type="match status" value="1"/>
</dbReference>
<dbReference type="EC" id="1.6.5.-" evidence="6"/>
<evidence type="ECO:0000256" key="6">
    <source>
        <dbReference type="HAMAP-Rule" id="MF_01216"/>
    </source>
</evidence>
<dbReference type="InterPro" id="IPR050104">
    <property type="entry name" value="FMN-dep_NADH:Q_OxRdtase_AzoR1"/>
</dbReference>
<comment type="caution">
    <text evidence="6">Lacks conserved residue(s) required for the propagation of feature annotation.</text>
</comment>
<comment type="catalytic activity">
    <reaction evidence="6">
        <text>2 a quinone + NADH + H(+) = 2 a 1,4-benzosemiquinone + NAD(+)</text>
        <dbReference type="Rhea" id="RHEA:65952"/>
        <dbReference type="ChEBI" id="CHEBI:15378"/>
        <dbReference type="ChEBI" id="CHEBI:57540"/>
        <dbReference type="ChEBI" id="CHEBI:57945"/>
        <dbReference type="ChEBI" id="CHEBI:132124"/>
        <dbReference type="ChEBI" id="CHEBI:134225"/>
    </reaction>
</comment>
<evidence type="ECO:0000256" key="1">
    <source>
        <dbReference type="ARBA" id="ARBA00022630"/>
    </source>
</evidence>
<keyword evidence="4 6" id="KW-0520">NAD</keyword>
<dbReference type="PANTHER" id="PTHR43741:SF4">
    <property type="entry name" value="FMN-DEPENDENT NADH:QUINONE OXIDOREDUCTASE"/>
    <property type="match status" value="1"/>
</dbReference>
<comment type="function">
    <text evidence="6">Also exhibits azoreductase activity. Catalyzes the reductive cleavage of the azo bond in aromatic azo compounds to the corresponding amines.</text>
</comment>
<dbReference type="InterPro" id="IPR023048">
    <property type="entry name" value="NADH:quinone_OxRdtase_FMN_depd"/>
</dbReference>
<dbReference type="Proteomes" id="UP000289440">
    <property type="component" value="Chromosome"/>
</dbReference>
<dbReference type="InterPro" id="IPR029039">
    <property type="entry name" value="Flavoprotein-like_sf"/>
</dbReference>
<dbReference type="AlphaFoldDB" id="A0A449A5F7"/>
<evidence type="ECO:0000256" key="5">
    <source>
        <dbReference type="ARBA" id="ARBA00048542"/>
    </source>
</evidence>
<evidence type="ECO:0000256" key="2">
    <source>
        <dbReference type="ARBA" id="ARBA00022643"/>
    </source>
</evidence>
<proteinExistence type="inferred from homology"/>
<evidence type="ECO:0000259" key="7">
    <source>
        <dbReference type="Pfam" id="PF02525"/>
    </source>
</evidence>
<sequence>MKVLVLKGSIIAEENSVSRQLTNKFVELYKKINPDHEIIEMDLSNESFSSQPLTAKNFATFWKDVNADKYIDLLKSVDKVILSTPMINFNMSAPVKNFMDTISVADKTFSYKYSKKGEAIGLLDHLKVQILATQGAPIDWYPFGNVSENLKGVWKFLGAKEVAILKIASTKVPPFSTLSIDEKINSHIKEIEKAVKEF</sequence>
<dbReference type="KEGG" id="mnu:NCTC10166_00427"/>
<feature type="domain" description="Flavodoxin-like fold" evidence="7">
    <location>
        <begin position="1"/>
        <end position="174"/>
    </location>
</feature>
<organism evidence="8 9">
    <name type="scientific">Mesomycoplasma neurolyticum</name>
    <dbReference type="NCBI Taxonomy" id="2120"/>
    <lineage>
        <taxon>Bacteria</taxon>
        <taxon>Bacillati</taxon>
        <taxon>Mycoplasmatota</taxon>
        <taxon>Mycoplasmoidales</taxon>
        <taxon>Metamycoplasmataceae</taxon>
        <taxon>Mesomycoplasma</taxon>
    </lineage>
</organism>
<dbReference type="PANTHER" id="PTHR43741">
    <property type="entry name" value="FMN-DEPENDENT NADH-AZOREDUCTASE 1"/>
    <property type="match status" value="1"/>
</dbReference>
<dbReference type="RefSeq" id="WP_197724530.1">
    <property type="nucleotide sequence ID" value="NZ_LR214951.1"/>
</dbReference>
<feature type="binding site" evidence="6">
    <location>
        <position position="9"/>
    </location>
    <ligand>
        <name>FMN</name>
        <dbReference type="ChEBI" id="CHEBI:58210"/>
    </ligand>
</feature>
<dbReference type="Pfam" id="PF02525">
    <property type="entry name" value="Flavodoxin_2"/>
    <property type="match status" value="1"/>
</dbReference>
<dbReference type="InterPro" id="IPR003680">
    <property type="entry name" value="Flavodoxin_fold"/>
</dbReference>
<dbReference type="NCBIfam" id="NF002370">
    <property type="entry name" value="PRK01355.1"/>
    <property type="match status" value="1"/>
</dbReference>
<keyword evidence="3 6" id="KW-0560">Oxidoreductase</keyword>
<keyword evidence="9" id="KW-1185">Reference proteome</keyword>
<feature type="binding site" evidence="6">
    <location>
        <begin position="16"/>
        <end position="18"/>
    </location>
    <ligand>
        <name>FMN</name>
        <dbReference type="ChEBI" id="CHEBI:58210"/>
    </ligand>
</feature>
<dbReference type="EMBL" id="LR214951">
    <property type="protein sequence ID" value="VEU59454.1"/>
    <property type="molecule type" value="Genomic_DNA"/>
</dbReference>
<reference evidence="8 9" key="1">
    <citation type="submission" date="2019-01" db="EMBL/GenBank/DDBJ databases">
        <authorList>
            <consortium name="Pathogen Informatics"/>
        </authorList>
    </citation>
    <scope>NUCLEOTIDE SEQUENCE [LARGE SCALE GENOMIC DNA]</scope>
    <source>
        <strain evidence="8 9">NCTC10166</strain>
    </source>
</reference>
<evidence type="ECO:0000256" key="3">
    <source>
        <dbReference type="ARBA" id="ARBA00023002"/>
    </source>
</evidence>
<comment type="catalytic activity">
    <reaction evidence="5">
        <text>N,N-dimethyl-1,4-phenylenediamine + anthranilate + 2 NAD(+) = 2-(4-dimethylaminophenyl)diazenylbenzoate + 2 NADH + 2 H(+)</text>
        <dbReference type="Rhea" id="RHEA:55872"/>
        <dbReference type="ChEBI" id="CHEBI:15378"/>
        <dbReference type="ChEBI" id="CHEBI:15783"/>
        <dbReference type="ChEBI" id="CHEBI:16567"/>
        <dbReference type="ChEBI" id="CHEBI:57540"/>
        <dbReference type="ChEBI" id="CHEBI:57945"/>
        <dbReference type="ChEBI" id="CHEBI:71579"/>
        <dbReference type="EC" id="1.7.1.17"/>
    </reaction>
    <physiologicalReaction direction="right-to-left" evidence="5">
        <dbReference type="Rhea" id="RHEA:55874"/>
    </physiologicalReaction>
</comment>
<evidence type="ECO:0000313" key="8">
    <source>
        <dbReference type="EMBL" id="VEU59454.1"/>
    </source>
</evidence>
<gene>
    <name evidence="6 8" type="primary">azoR</name>
    <name evidence="8" type="ORF">NCTC10166_00427</name>
</gene>
<dbReference type="GO" id="GO:0016655">
    <property type="term" value="F:oxidoreductase activity, acting on NAD(P)H, quinone or similar compound as acceptor"/>
    <property type="evidence" value="ECO:0007669"/>
    <property type="project" value="InterPro"/>
</dbReference>
<evidence type="ECO:0000256" key="4">
    <source>
        <dbReference type="ARBA" id="ARBA00023027"/>
    </source>
</evidence>
<protein>
    <recommendedName>
        <fullName evidence="6">FMN dependent NADH:quinone oxidoreductase</fullName>
        <ecNumber evidence="6">1.6.5.-</ecNumber>
    </recommendedName>
    <alternativeName>
        <fullName evidence="6">Azo-dye reductase</fullName>
    </alternativeName>
    <alternativeName>
        <fullName evidence="6">FMN-dependent NADH-azo compound oxidoreductase</fullName>
    </alternativeName>
    <alternativeName>
        <fullName evidence="6">FMN-dependent NADH-azoreductase</fullName>
        <ecNumber evidence="6">1.7.1.17</ecNumber>
    </alternativeName>
</protein>
<comment type="subunit">
    <text evidence="6">Homodimer.</text>
</comment>
<comment type="cofactor">
    <cofactor evidence="6">
        <name>FMN</name>
        <dbReference type="ChEBI" id="CHEBI:58210"/>
    </cofactor>
    <text evidence="6">Binds 1 FMN per subunit.</text>
</comment>
<keyword evidence="2 6" id="KW-0288">FMN</keyword>
<dbReference type="HAMAP" id="MF_01216">
    <property type="entry name" value="Azoreductase_type1"/>
    <property type="match status" value="1"/>
</dbReference>
<evidence type="ECO:0000313" key="9">
    <source>
        <dbReference type="Proteomes" id="UP000289440"/>
    </source>
</evidence>
<comment type="function">
    <text evidence="6">Quinone reductase that provides resistance to thiol-specific stress caused by electrophilic quinones.</text>
</comment>
<dbReference type="Gene3D" id="3.40.50.360">
    <property type="match status" value="1"/>
</dbReference>
<dbReference type="EC" id="1.7.1.17" evidence="6"/>
<dbReference type="GO" id="GO:0016652">
    <property type="term" value="F:oxidoreductase activity, acting on NAD(P)H as acceptor"/>
    <property type="evidence" value="ECO:0007669"/>
    <property type="project" value="UniProtKB-UniRule"/>
</dbReference>